<feature type="region of interest" description="Disordered" evidence="6">
    <location>
        <begin position="1"/>
        <end position="25"/>
    </location>
</feature>
<evidence type="ECO:0000256" key="6">
    <source>
        <dbReference type="SAM" id="MobiDB-lite"/>
    </source>
</evidence>
<evidence type="ECO:0000259" key="7">
    <source>
        <dbReference type="PROSITE" id="PS50157"/>
    </source>
</evidence>
<feature type="domain" description="C2H2-type" evidence="7">
    <location>
        <begin position="475"/>
        <end position="499"/>
    </location>
</feature>
<feature type="domain" description="C2H2-type" evidence="7">
    <location>
        <begin position="322"/>
        <end position="351"/>
    </location>
</feature>
<proteinExistence type="predicted"/>
<organism evidence="8">
    <name type="scientific">Ixodes ricinus</name>
    <name type="common">Common tick</name>
    <name type="synonym">Acarus ricinus</name>
    <dbReference type="NCBI Taxonomy" id="34613"/>
    <lineage>
        <taxon>Eukaryota</taxon>
        <taxon>Metazoa</taxon>
        <taxon>Ecdysozoa</taxon>
        <taxon>Arthropoda</taxon>
        <taxon>Chelicerata</taxon>
        <taxon>Arachnida</taxon>
        <taxon>Acari</taxon>
        <taxon>Parasitiformes</taxon>
        <taxon>Ixodida</taxon>
        <taxon>Ixodoidea</taxon>
        <taxon>Ixodidae</taxon>
        <taxon>Ixodinae</taxon>
        <taxon>Ixodes</taxon>
    </lineage>
</organism>
<feature type="region of interest" description="Disordered" evidence="6">
    <location>
        <begin position="235"/>
        <end position="260"/>
    </location>
</feature>
<dbReference type="SMART" id="SM00355">
    <property type="entry name" value="ZnF_C2H2"/>
    <property type="match status" value="9"/>
</dbReference>
<keyword evidence="3 5" id="KW-0863">Zinc-finger</keyword>
<evidence type="ECO:0000256" key="4">
    <source>
        <dbReference type="ARBA" id="ARBA00022833"/>
    </source>
</evidence>
<keyword evidence="4" id="KW-0862">Zinc</keyword>
<dbReference type="SUPFAM" id="SSF57667">
    <property type="entry name" value="beta-beta-alpha zinc fingers"/>
    <property type="match status" value="3"/>
</dbReference>
<keyword evidence="2" id="KW-0677">Repeat</keyword>
<feature type="compositionally biased region" description="Low complexity" evidence="6">
    <location>
        <begin position="191"/>
        <end position="202"/>
    </location>
</feature>
<dbReference type="InterPro" id="IPR036236">
    <property type="entry name" value="Znf_C2H2_sf"/>
</dbReference>
<dbReference type="PROSITE" id="PS50157">
    <property type="entry name" value="ZINC_FINGER_C2H2_2"/>
    <property type="match status" value="7"/>
</dbReference>
<dbReference type="PANTHER" id="PTHR24408:SF58">
    <property type="entry name" value="TRANSCRIPTION FACTOR (TFIIIA), PUTATIVE (AFU_ORTHOLOGUE AFUA_1G05150)-RELATED"/>
    <property type="match status" value="1"/>
</dbReference>
<evidence type="ECO:0000256" key="3">
    <source>
        <dbReference type="ARBA" id="ARBA00022771"/>
    </source>
</evidence>
<dbReference type="FunFam" id="3.30.160.60:FF:000446">
    <property type="entry name" value="Zinc finger protein"/>
    <property type="match status" value="1"/>
</dbReference>
<dbReference type="GO" id="GO:0008270">
    <property type="term" value="F:zinc ion binding"/>
    <property type="evidence" value="ECO:0007669"/>
    <property type="project" value="UniProtKB-KW"/>
</dbReference>
<feature type="non-terminal residue" evidence="8">
    <location>
        <position position="1"/>
    </location>
</feature>
<dbReference type="InterPro" id="IPR013087">
    <property type="entry name" value="Znf_C2H2_type"/>
</dbReference>
<dbReference type="GO" id="GO:0043565">
    <property type="term" value="F:sequence-specific DNA binding"/>
    <property type="evidence" value="ECO:0007669"/>
    <property type="project" value="TreeGrafter"/>
</dbReference>
<feature type="domain" description="C2H2-type" evidence="7">
    <location>
        <begin position="447"/>
        <end position="474"/>
    </location>
</feature>
<dbReference type="AlphaFoldDB" id="A0A147BC15"/>
<feature type="domain" description="C2H2-type" evidence="7">
    <location>
        <begin position="419"/>
        <end position="446"/>
    </location>
</feature>
<reference evidence="8" key="1">
    <citation type="journal article" date="2018" name="PLoS Negl. Trop. Dis.">
        <title>Sialome diversity of ticks revealed by RNAseq of single tick salivary glands.</title>
        <authorList>
            <person name="Perner J."/>
            <person name="Kropackova S."/>
            <person name="Kopacek P."/>
            <person name="Ribeiro J.M."/>
        </authorList>
    </citation>
    <scope>NUCLEOTIDE SEQUENCE</scope>
    <source>
        <strain evidence="8">Siblings of single egg batch collected in Ceske Budejovice</strain>
        <tissue evidence="8">Salivary glands</tissue>
    </source>
</reference>
<dbReference type="Gene3D" id="3.30.160.60">
    <property type="entry name" value="Classic Zinc Finger"/>
    <property type="match status" value="5"/>
</dbReference>
<dbReference type="GO" id="GO:0005634">
    <property type="term" value="C:nucleus"/>
    <property type="evidence" value="ECO:0007669"/>
    <property type="project" value="TreeGrafter"/>
</dbReference>
<feature type="domain" description="C2H2-type" evidence="7">
    <location>
        <begin position="294"/>
        <end position="321"/>
    </location>
</feature>
<feature type="domain" description="C2H2-type" evidence="7">
    <location>
        <begin position="265"/>
        <end position="292"/>
    </location>
</feature>
<dbReference type="Pfam" id="PF00096">
    <property type="entry name" value="zf-C2H2"/>
    <property type="match status" value="3"/>
</dbReference>
<sequence>IPASSLDLEGQWNGASAVEEGQGEESVVSTSEAWHCGDADDLSSSHGHLFVNQTMFVFVKKEPEDVPPPSVGEGAQPEDDCGNMSEFPLQVERHSDSGIVVKKETSESAFLRADEGSCPGASDSVPSLQVHLCGHWNEGQLSVIEVPDEILPISTRDGLHTEESDRASPFRPVLEGRWNNNCAVKEEADEGSATSTSGGSESEGARGLFVSYQPVNEIQTPAVFIKKEPAYVEWRGSNHKESSSPSAQEQQGWGQQETPDGPGGHNCSFCPFSSLCKSKLAMHEKTHTRKRRPFSCNQCQTAFTRMQDLDSHACTYRSKAHYKCSFCSQVYRQKDRLHAHEKGRAHENLNSYIHCFRCATCGRAYLSEHSFKLHLSRVCTEASVHQGACNNARPFKCPRCPKTFQTEPQLTGHVTMQNFKCLRCPGKFHSDGALSAHEYFHTNEELFKCPSCSRTFKTKSNLDVHEASHTDEKPFKCSSCPKVFQRKPSLIYHERTAKHFKCTLCPSVFRTKSELTTHEETHTDENPCKCPACLGTLHHGKVHTN</sequence>
<dbReference type="PANTHER" id="PTHR24408">
    <property type="entry name" value="ZINC FINGER PROTEIN"/>
    <property type="match status" value="1"/>
</dbReference>
<dbReference type="GO" id="GO:0000981">
    <property type="term" value="F:DNA-binding transcription factor activity, RNA polymerase II-specific"/>
    <property type="evidence" value="ECO:0007669"/>
    <property type="project" value="TreeGrafter"/>
</dbReference>
<protein>
    <submittedName>
        <fullName evidence="8">Putative regulation of transcription</fullName>
    </submittedName>
</protein>
<feature type="compositionally biased region" description="Polar residues" evidence="6">
    <location>
        <begin position="243"/>
        <end position="258"/>
    </location>
</feature>
<keyword evidence="1" id="KW-0479">Metal-binding</keyword>
<dbReference type="PROSITE" id="PS00028">
    <property type="entry name" value="ZINC_FINGER_C2H2_1"/>
    <property type="match status" value="4"/>
</dbReference>
<evidence type="ECO:0000256" key="5">
    <source>
        <dbReference type="PROSITE-ProRule" id="PRU00042"/>
    </source>
</evidence>
<dbReference type="EMBL" id="GEGO01007087">
    <property type="protein sequence ID" value="JAR88317.1"/>
    <property type="molecule type" value="Transcribed_RNA"/>
</dbReference>
<feature type="region of interest" description="Disordered" evidence="6">
    <location>
        <begin position="185"/>
        <end position="205"/>
    </location>
</feature>
<evidence type="ECO:0000313" key="8">
    <source>
        <dbReference type="EMBL" id="JAR88317.1"/>
    </source>
</evidence>
<feature type="compositionally biased region" description="Low complexity" evidence="6">
    <location>
        <begin position="14"/>
        <end position="25"/>
    </location>
</feature>
<name>A0A147BC15_IXORI</name>
<accession>A0A147BC15</accession>
<feature type="domain" description="C2H2-type" evidence="7">
    <location>
        <begin position="500"/>
        <end position="527"/>
    </location>
</feature>
<evidence type="ECO:0000256" key="2">
    <source>
        <dbReference type="ARBA" id="ARBA00022737"/>
    </source>
</evidence>
<evidence type="ECO:0000256" key="1">
    <source>
        <dbReference type="ARBA" id="ARBA00022723"/>
    </source>
</evidence>